<dbReference type="HOGENOM" id="CLU_200213_0_0_6"/>
<accession>A4XUM9</accession>
<dbReference type="STRING" id="399739.Pmen_2287"/>
<dbReference type="eggNOG" id="ENOG502ZWU1">
    <property type="taxonomic scope" value="Bacteria"/>
</dbReference>
<dbReference type="KEGG" id="pmy:Pmen_2287"/>
<gene>
    <name evidence="1" type="ordered locus">Pmen_2287</name>
</gene>
<sequence length="85" mass="9874">MFPSTLQNRSHDMAKPLHLISYILNNQPHSVEVESDREELTPDQARCYLSALHTFEWPDEFTDVQVTRILHPKKGAPTPAHRVQR</sequence>
<organism evidence="1">
    <name type="scientific">Ectopseudomonas mendocina (strain ymp)</name>
    <name type="common">Pseudomonas mendocina</name>
    <dbReference type="NCBI Taxonomy" id="399739"/>
    <lineage>
        <taxon>Bacteria</taxon>
        <taxon>Pseudomonadati</taxon>
        <taxon>Pseudomonadota</taxon>
        <taxon>Gammaproteobacteria</taxon>
        <taxon>Pseudomonadales</taxon>
        <taxon>Pseudomonadaceae</taxon>
        <taxon>Ectopseudomonas</taxon>
    </lineage>
</organism>
<name>A4XUM9_ECTM1</name>
<evidence type="ECO:0000313" key="1">
    <source>
        <dbReference type="EMBL" id="ABP85045.1"/>
    </source>
</evidence>
<reference evidence="1" key="1">
    <citation type="submission" date="2007-04" db="EMBL/GenBank/DDBJ databases">
        <title>Complete sequence of Pseudomonas mendocina ymp.</title>
        <authorList>
            <consortium name="US DOE Joint Genome Institute"/>
            <person name="Copeland A."/>
            <person name="Lucas S."/>
            <person name="Lapidus A."/>
            <person name="Barry K."/>
            <person name="Glavina del Rio T."/>
            <person name="Dalin E."/>
            <person name="Tice H."/>
            <person name="Pitluck S."/>
            <person name="Kiss H."/>
            <person name="Brettin T."/>
            <person name="Detter J.C."/>
            <person name="Bruce D."/>
            <person name="Han C."/>
            <person name="Schmutz J."/>
            <person name="Larimer F."/>
            <person name="Land M."/>
            <person name="Hauser L."/>
            <person name="Kyrpides N."/>
            <person name="Mikhailova N."/>
            <person name="Hersman L."/>
            <person name="Dubois J."/>
            <person name="Maurice P."/>
            <person name="Richardson P."/>
        </authorList>
    </citation>
    <scope>NUCLEOTIDE SEQUENCE [LARGE SCALE GENOMIC DNA]</scope>
    <source>
        <strain evidence="1">Ymp</strain>
    </source>
</reference>
<proteinExistence type="predicted"/>
<dbReference type="EMBL" id="CP000680">
    <property type="protein sequence ID" value="ABP85045.1"/>
    <property type="molecule type" value="Genomic_DNA"/>
</dbReference>
<protein>
    <submittedName>
        <fullName evidence="1">Uncharacterized protein</fullName>
    </submittedName>
</protein>
<dbReference type="AlphaFoldDB" id="A4XUM9"/>